<keyword evidence="5" id="KW-0456">Lyase</keyword>
<keyword evidence="6" id="KW-1185">Reference proteome</keyword>
<dbReference type="SMART" id="SM00764">
    <property type="entry name" value="Citrate_ly_lig"/>
    <property type="match status" value="1"/>
</dbReference>
<dbReference type="InterPro" id="IPR014729">
    <property type="entry name" value="Rossmann-like_a/b/a_fold"/>
</dbReference>
<evidence type="ECO:0000313" key="5">
    <source>
        <dbReference type="EMBL" id="RST94720.1"/>
    </source>
</evidence>
<dbReference type="InterPro" id="IPR013166">
    <property type="entry name" value="Citrate_lyase_ligase_C"/>
</dbReference>
<dbReference type="NCBIfam" id="TIGR00124">
    <property type="entry name" value="cit_ly_ligase"/>
    <property type="match status" value="1"/>
</dbReference>
<dbReference type="InterPro" id="IPR005216">
    <property type="entry name" value="Citrate_lyase_ligase"/>
</dbReference>
<evidence type="ECO:0000256" key="1">
    <source>
        <dbReference type="ARBA" id="ARBA00022741"/>
    </source>
</evidence>
<dbReference type="OrthoDB" id="9779753at2"/>
<name>A0A429ZLY4_9ENTE</name>
<evidence type="ECO:0000256" key="3">
    <source>
        <dbReference type="PIRNR" id="PIRNR005751"/>
    </source>
</evidence>
<dbReference type="RefSeq" id="WP_126780379.1">
    <property type="nucleotide sequence ID" value="NZ_NGJU01000013.1"/>
</dbReference>
<keyword evidence="1 3" id="KW-0547">Nucleotide-binding</keyword>
<dbReference type="SUPFAM" id="SSF52374">
    <property type="entry name" value="Nucleotidylyl transferase"/>
    <property type="match status" value="1"/>
</dbReference>
<comment type="catalytic activity">
    <reaction evidence="3">
        <text>holo-[citrate lyase ACP] + acetate + ATP = acetyl-[citrate lyase ACP] + AMP + diphosphate</text>
        <dbReference type="Rhea" id="RHEA:23788"/>
        <dbReference type="Rhea" id="RHEA-COMP:10158"/>
        <dbReference type="Rhea" id="RHEA-COMP:13710"/>
        <dbReference type="ChEBI" id="CHEBI:30089"/>
        <dbReference type="ChEBI" id="CHEBI:30616"/>
        <dbReference type="ChEBI" id="CHEBI:33019"/>
        <dbReference type="ChEBI" id="CHEBI:82683"/>
        <dbReference type="ChEBI" id="CHEBI:137976"/>
        <dbReference type="ChEBI" id="CHEBI:456215"/>
        <dbReference type="EC" id="6.2.1.22"/>
    </reaction>
</comment>
<dbReference type="Proteomes" id="UP000287239">
    <property type="component" value="Unassembled WGS sequence"/>
</dbReference>
<dbReference type="GO" id="GO:0016829">
    <property type="term" value="F:lyase activity"/>
    <property type="evidence" value="ECO:0007669"/>
    <property type="project" value="UniProtKB-KW"/>
</dbReference>
<dbReference type="InterPro" id="IPR016181">
    <property type="entry name" value="Acyl_CoA_acyltransferase"/>
</dbReference>
<dbReference type="EC" id="6.2.1.22" evidence="3"/>
<keyword evidence="3 5" id="KW-0436">Ligase</keyword>
<dbReference type="PIRSF" id="PIRSF005751">
    <property type="entry name" value="Acet_citr_lig"/>
    <property type="match status" value="1"/>
</dbReference>
<protein>
    <recommendedName>
        <fullName evidence="3">[Citrate [pro-3S]-lyase] ligase</fullName>
        <ecNumber evidence="3">6.2.1.22</ecNumber>
    </recommendedName>
</protein>
<sequence length="330" mass="36983">MSELQFKKLSLDRVSYSEPWLDLVTSQGLQVTEDLDYTVGVYQENELIATGSLTKNVLKMLAISDSYQGGSVFNQLISHLIGHLAEQKIFHYFVFTKPNLSYAFTSLGFKVLVETKEACLLEKGNHSLTTFLAEIPQKSTEGITGSLVMNANPFTNGHQFLVETASHECDQVFLFIVEADVSEFSFEERLMLAKAGTAHLSNVLVLGGDNYMVNFATFPAYFIAESAEITHYQTQLDAQLFKERISPALKINRRYLGSEPLSPKTAIYNQSLTEVLEPDVQVKIIPRKATNSGKPISATTVRALLSQKNWERLQELVPPTTFSYLKKAYK</sequence>
<gene>
    <name evidence="5" type="ORF">CBF35_09255</name>
</gene>
<evidence type="ECO:0000313" key="6">
    <source>
        <dbReference type="Proteomes" id="UP000287239"/>
    </source>
</evidence>
<comment type="function">
    <text evidence="3">Acetylation of prosthetic group (2-(5''-phosphoribosyl)-3'-dephosphocoenzyme-A) of the gamma subunit of citrate lyase.</text>
</comment>
<dbReference type="PANTHER" id="PTHR40599:SF1">
    <property type="entry name" value="[CITRATE [PRO-3S]-LYASE] LIGASE"/>
    <property type="match status" value="1"/>
</dbReference>
<dbReference type="GeneID" id="98568557"/>
<organism evidence="5 6">
    <name type="scientific">Vagococcus salmoninarum</name>
    <dbReference type="NCBI Taxonomy" id="2739"/>
    <lineage>
        <taxon>Bacteria</taxon>
        <taxon>Bacillati</taxon>
        <taxon>Bacillota</taxon>
        <taxon>Bacilli</taxon>
        <taxon>Lactobacillales</taxon>
        <taxon>Enterococcaceae</taxon>
        <taxon>Vagococcus</taxon>
    </lineage>
</organism>
<dbReference type="GO" id="GO:0005524">
    <property type="term" value="F:ATP binding"/>
    <property type="evidence" value="ECO:0007669"/>
    <property type="project" value="UniProtKB-UniRule"/>
</dbReference>
<keyword evidence="2 3" id="KW-0067">ATP-binding</keyword>
<dbReference type="Gene3D" id="3.40.50.620">
    <property type="entry name" value="HUPs"/>
    <property type="match status" value="1"/>
</dbReference>
<comment type="caution">
    <text evidence="5">The sequence shown here is derived from an EMBL/GenBank/DDBJ whole genome shotgun (WGS) entry which is preliminary data.</text>
</comment>
<evidence type="ECO:0000259" key="4">
    <source>
        <dbReference type="SMART" id="SM00764"/>
    </source>
</evidence>
<dbReference type="PANTHER" id="PTHR40599">
    <property type="entry name" value="[CITRATE [PRO-3S]-LYASE] LIGASE"/>
    <property type="match status" value="1"/>
</dbReference>
<feature type="domain" description="Citrate lyase ligase C-terminal" evidence="4">
    <location>
        <begin position="144"/>
        <end position="325"/>
    </location>
</feature>
<dbReference type="EMBL" id="NGJU01000013">
    <property type="protein sequence ID" value="RST94720.1"/>
    <property type="molecule type" value="Genomic_DNA"/>
</dbReference>
<dbReference type="Pfam" id="PF08218">
    <property type="entry name" value="Citrate_ly_lig"/>
    <property type="match status" value="1"/>
</dbReference>
<dbReference type="SUPFAM" id="SSF55729">
    <property type="entry name" value="Acyl-CoA N-acyltransferases (Nat)"/>
    <property type="match status" value="1"/>
</dbReference>
<reference evidence="5 6" key="1">
    <citation type="submission" date="2017-05" db="EMBL/GenBank/DDBJ databases">
        <title>Vagococcus spp. assemblies.</title>
        <authorList>
            <person name="Gulvik C.A."/>
        </authorList>
    </citation>
    <scope>NUCLEOTIDE SEQUENCE [LARGE SCALE GENOMIC DNA]</scope>
    <source>
        <strain evidence="5 6">NCFB 2777</strain>
    </source>
</reference>
<dbReference type="AlphaFoldDB" id="A0A429ZLY4"/>
<proteinExistence type="predicted"/>
<evidence type="ECO:0000256" key="2">
    <source>
        <dbReference type="ARBA" id="ARBA00022840"/>
    </source>
</evidence>
<dbReference type="GO" id="GO:0008771">
    <property type="term" value="F:[citrate (pro-3S)-lyase] ligase activity"/>
    <property type="evidence" value="ECO:0007669"/>
    <property type="project" value="UniProtKB-EC"/>
</dbReference>
<accession>A0A429ZLY4</accession>